<reference evidence="2" key="1">
    <citation type="submission" date="2012-11" db="EMBL/GenBank/DDBJ databases">
        <authorList>
            <person name="Lucero-Rivera Y.E."/>
            <person name="Tovar-Ramirez D."/>
        </authorList>
    </citation>
    <scope>NUCLEOTIDE SEQUENCE [LARGE SCALE GENOMIC DNA]</scope>
    <source>
        <strain evidence="2">Araruama</strain>
    </source>
</reference>
<name>A0A1V1NWK9_9BACT</name>
<dbReference type="AlphaFoldDB" id="A0A1V1NWK9"/>
<dbReference type="SUPFAM" id="SSF50630">
    <property type="entry name" value="Acid proteases"/>
    <property type="match status" value="1"/>
</dbReference>
<evidence type="ECO:0008006" key="3">
    <source>
        <dbReference type="Google" id="ProtNLM"/>
    </source>
</evidence>
<evidence type="ECO:0000313" key="2">
    <source>
        <dbReference type="Proteomes" id="UP000189670"/>
    </source>
</evidence>
<dbReference type="InterPro" id="IPR021109">
    <property type="entry name" value="Peptidase_aspartic_dom_sf"/>
</dbReference>
<comment type="caution">
    <text evidence="1">The sequence shown here is derived from an EMBL/GenBank/DDBJ whole genome shotgun (WGS) entry which is preliminary data.</text>
</comment>
<protein>
    <recommendedName>
        <fullName evidence="3">Peptidase A2 domain-containing protein</fullName>
    </recommendedName>
</protein>
<dbReference type="Gene3D" id="2.40.70.10">
    <property type="entry name" value="Acid Proteases"/>
    <property type="match status" value="1"/>
</dbReference>
<organism evidence="1 2">
    <name type="scientific">Candidatus Magnetoglobus multicellularis str. Araruama</name>
    <dbReference type="NCBI Taxonomy" id="890399"/>
    <lineage>
        <taxon>Bacteria</taxon>
        <taxon>Pseudomonadati</taxon>
        <taxon>Thermodesulfobacteriota</taxon>
        <taxon>Desulfobacteria</taxon>
        <taxon>Desulfobacterales</taxon>
        <taxon>Desulfobacteraceae</taxon>
        <taxon>Candidatus Magnetoglobus</taxon>
    </lineage>
</organism>
<evidence type="ECO:0000313" key="1">
    <source>
        <dbReference type="EMBL" id="ETR66876.1"/>
    </source>
</evidence>
<proteinExistence type="predicted"/>
<sequence>MQSNYTSFDVDKHHIHLEFFVTDIMGIKHSVAGILDTGAPHTEFSDNFLLYAGFIQKKDEQIKIKQGLQTQKYGVIRLPSVEICGHKINSFDAYVSYFEKSWGIDALIGLDFFRRFLITIDYSNGFLITSPYKENIIQHN</sequence>
<accession>A0A1V1NWK9</accession>
<gene>
    <name evidence="1" type="ORF">OMM_12233</name>
</gene>
<dbReference type="Proteomes" id="UP000189670">
    <property type="component" value="Unassembled WGS sequence"/>
</dbReference>
<dbReference type="EMBL" id="ATBP01001691">
    <property type="protein sequence ID" value="ETR66876.1"/>
    <property type="molecule type" value="Genomic_DNA"/>
</dbReference>